<dbReference type="FunFam" id="1.25.40.10:FF:000530">
    <property type="entry name" value="Pentatricopeptide repeat-containing protein At1g74850, chloroplastic"/>
    <property type="match status" value="1"/>
</dbReference>
<evidence type="ECO:0000313" key="7">
    <source>
        <dbReference type="Proteomes" id="UP000596660"/>
    </source>
</evidence>
<evidence type="ECO:0000259" key="5">
    <source>
        <dbReference type="Pfam" id="PF22917"/>
    </source>
</evidence>
<feature type="repeat" description="PPR" evidence="3">
    <location>
        <begin position="676"/>
        <end position="710"/>
    </location>
</feature>
<feature type="repeat" description="PPR" evidence="3">
    <location>
        <begin position="641"/>
        <end position="675"/>
    </location>
</feature>
<dbReference type="Pfam" id="PF13041">
    <property type="entry name" value="PPR_2"/>
    <property type="match status" value="2"/>
</dbReference>
<dbReference type="Pfam" id="PF13812">
    <property type="entry name" value="PPR_3"/>
    <property type="match status" value="5"/>
</dbReference>
<keyword evidence="2" id="KW-0677">Repeat</keyword>
<organism evidence="6 7">
    <name type="scientific">Chenopodium quinoa</name>
    <name type="common">Quinoa</name>
    <dbReference type="NCBI Taxonomy" id="63459"/>
    <lineage>
        <taxon>Eukaryota</taxon>
        <taxon>Viridiplantae</taxon>
        <taxon>Streptophyta</taxon>
        <taxon>Embryophyta</taxon>
        <taxon>Tracheophyta</taxon>
        <taxon>Spermatophyta</taxon>
        <taxon>Magnoliopsida</taxon>
        <taxon>eudicotyledons</taxon>
        <taxon>Gunneridae</taxon>
        <taxon>Pentapetalae</taxon>
        <taxon>Caryophyllales</taxon>
        <taxon>Chenopodiaceae</taxon>
        <taxon>Chenopodioideae</taxon>
        <taxon>Atripliceae</taxon>
        <taxon>Chenopodium</taxon>
    </lineage>
</organism>
<dbReference type="InterPro" id="IPR036291">
    <property type="entry name" value="NAD(P)-bd_dom_sf"/>
</dbReference>
<dbReference type="Pfam" id="PF01535">
    <property type="entry name" value="PPR"/>
    <property type="match status" value="1"/>
</dbReference>
<feature type="repeat" description="PPR" evidence="3">
    <location>
        <begin position="501"/>
        <end position="535"/>
    </location>
</feature>
<accession>A0A803MKE1</accession>
<proteinExistence type="inferred from homology"/>
<feature type="repeat" description="PPR" evidence="3">
    <location>
        <begin position="746"/>
        <end position="780"/>
    </location>
</feature>
<comment type="similarity">
    <text evidence="1">Belongs to the PPR family. P subfamily.</text>
</comment>
<reference evidence="6" key="2">
    <citation type="submission" date="2021-03" db="UniProtKB">
        <authorList>
            <consortium name="EnsemblPlants"/>
        </authorList>
    </citation>
    <scope>IDENTIFICATION</scope>
</reference>
<dbReference type="NCBIfam" id="TIGR00756">
    <property type="entry name" value="PPR"/>
    <property type="match status" value="13"/>
</dbReference>
<keyword evidence="7" id="KW-1185">Reference proteome</keyword>
<dbReference type="SUPFAM" id="SSF51735">
    <property type="entry name" value="NAD(P)-binding Rossmann-fold domains"/>
    <property type="match status" value="1"/>
</dbReference>
<feature type="repeat" description="PPR" evidence="3">
    <location>
        <begin position="220"/>
        <end position="254"/>
    </location>
</feature>
<feature type="region of interest" description="Disordered" evidence="4">
    <location>
        <begin position="21"/>
        <end position="41"/>
    </location>
</feature>
<dbReference type="InterPro" id="IPR011990">
    <property type="entry name" value="TPR-like_helical_dom_sf"/>
</dbReference>
<evidence type="ECO:0000256" key="3">
    <source>
        <dbReference type="PROSITE-ProRule" id="PRU00708"/>
    </source>
</evidence>
<dbReference type="Gene3D" id="3.40.50.720">
    <property type="entry name" value="NAD(P)-binding Rossmann-like Domain"/>
    <property type="match status" value="1"/>
</dbReference>
<feature type="repeat" description="PPR" evidence="3">
    <location>
        <begin position="255"/>
        <end position="290"/>
    </location>
</feature>
<feature type="domain" description="PRISE-like Rossmann-fold" evidence="5">
    <location>
        <begin position="912"/>
        <end position="1133"/>
    </location>
</feature>
<dbReference type="InterPro" id="IPR055222">
    <property type="entry name" value="PRISE-like_Rossmann-fold"/>
</dbReference>
<dbReference type="Gramene" id="AUR62031282-RA">
    <property type="protein sequence ID" value="AUR62031282-RA:cds"/>
    <property type="gene ID" value="AUR62031282"/>
</dbReference>
<reference evidence="6" key="1">
    <citation type="journal article" date="2017" name="Nature">
        <title>The genome of Chenopodium quinoa.</title>
        <authorList>
            <person name="Jarvis D.E."/>
            <person name="Ho Y.S."/>
            <person name="Lightfoot D.J."/>
            <person name="Schmoeckel S.M."/>
            <person name="Li B."/>
            <person name="Borm T.J.A."/>
            <person name="Ohyanagi H."/>
            <person name="Mineta K."/>
            <person name="Michell C.T."/>
            <person name="Saber N."/>
            <person name="Kharbatia N.M."/>
            <person name="Rupper R.R."/>
            <person name="Sharp A.R."/>
            <person name="Dally N."/>
            <person name="Boughton B.A."/>
            <person name="Woo Y.H."/>
            <person name="Gao G."/>
            <person name="Schijlen E.G.W.M."/>
            <person name="Guo X."/>
            <person name="Momin A.A."/>
            <person name="Negrao S."/>
            <person name="Al-Babili S."/>
            <person name="Gehring C."/>
            <person name="Roessner U."/>
            <person name="Jung C."/>
            <person name="Murphy K."/>
            <person name="Arold S.T."/>
            <person name="Gojobori T."/>
            <person name="van der Linden C.G."/>
            <person name="van Loo E.N."/>
            <person name="Jellen E.N."/>
            <person name="Maughan P.J."/>
            <person name="Tester M."/>
        </authorList>
    </citation>
    <scope>NUCLEOTIDE SEQUENCE [LARGE SCALE GENOMIC DNA]</scope>
    <source>
        <strain evidence="6">cv. PI 614886</strain>
    </source>
</reference>
<dbReference type="CDD" id="cd08948">
    <property type="entry name" value="5beta-POR_like_SDR_a"/>
    <property type="match status" value="1"/>
</dbReference>
<feature type="repeat" description="PPR" evidence="3">
    <location>
        <begin position="431"/>
        <end position="465"/>
    </location>
</feature>
<dbReference type="PROSITE" id="PS51375">
    <property type="entry name" value="PPR"/>
    <property type="match status" value="14"/>
</dbReference>
<dbReference type="EnsemblPlants" id="AUR62031282-RA">
    <property type="protein sequence ID" value="AUR62031282-RA:cds"/>
    <property type="gene ID" value="AUR62031282"/>
</dbReference>
<dbReference type="InterPro" id="IPR050667">
    <property type="entry name" value="PPR-containing_protein"/>
</dbReference>
<protein>
    <recommendedName>
        <fullName evidence="5">PRISE-like Rossmann-fold domain-containing protein</fullName>
    </recommendedName>
</protein>
<feature type="repeat" description="PPR" evidence="3">
    <location>
        <begin position="396"/>
        <end position="430"/>
    </location>
</feature>
<feature type="repeat" description="PPR" evidence="3">
    <location>
        <begin position="291"/>
        <end position="325"/>
    </location>
</feature>
<sequence>MAEKLAIPLLPAAPFPNTPNYRHLSLSSTPPPPSVLPQSPSSVPLKPIIKQPQDSNFVNTRHRNSSALNPSLLRLPRRHRRLGKHRDPNKGKPWTHHGLSPQGQQIFQILIGTDLHSSNLGCILNRLFENQGISENQEVGILGLGSVNADILGIIKGLGFLGKCDLAFRVFNWVRSRNDYQNLLDGPVVAAMISILGKEGRVSIAACLFNELDKDGFDIDVYAYTAMVSTYASNGRYREAVTIFKKMEDAGCKPTLVTYNVILNVYGKMGMPWITVAKVIDNMKRDGIAPDLYTYNTLISCCRRGSLYEEAAEVFEEMKLAGFVPDNVTYNVLLDVYGKSRRPEEAMGVLREMEICGYAPSDVTFNSLISAYVRGGLLKEAMVIKAQMVKKGIKPDVFTYTTLFSGFEKAGKDECAMKVFEEMRNAGCKPNICTFNALIKMHGNRKRFSEMMRTFEDMKNCNCSPDIVTWNSLLAVFGQNGMDTEVSSLFSEMKKAGIIPERDTFNTLISAYSRCGSFKQSLSVYKMMLETGVMPDLSTYNAILAALARGGLWEESENVLTEMKSGQCKPNELSYSCLLHAYANGKQTKRMCTLAEEVYSGEITLHPVLLKTLVLVNSKTGLLVETERAFQELRRRGYSMDITTLNSLVSIYGRRQMVKKVNEILDFMKESQFTPSLITYNSLMYMYSRSGSFLRAEEILKEIASNGLQPDIISYNTVIYAYCKNGRLRDASRIYSEMRSSGIIPDVITYNIFIAYYAANDMFLEAIDMIRCMINHNCRPNSNTYNSVVDFFCKFNRPDEAAMFVNNLRKLDPYLSRDEELRVEFLDCSSAYVPSNLRIESGDIPSKYHNVALVVGVTGISGNSLADILQLSSTPGGRWKVYGVGRRRQPEWQFHHNHVQYIQCDMVDPEATQAKLSHLSDVTHVFYVGWVTKSTEEETYEENGRMLRNVLNAVIPNAPNLQHICLQTGQKYALPSLDSSAEIQNEPQFVEELPREDTTDSYYAMEDILAEEVQAKENLTWSVHRPAVMHGFSPYSTRNIIGSLCIYATICKHEGQPLKFPGNQAAWDGYSEAADADLVAEQQIWASLHLEGKRQAFNCSNGDVFKWKDLWKILADEFELETVEFEEDSTTLEEMMREKGPVWDQIVQEKDLLPTRFEEVGTWWYVDSVLRCQTVSDDYINRGMEKSRKFGFGGSRNTADSFRFWIYMTRKYKIIP</sequence>
<dbReference type="PANTHER" id="PTHR47939">
    <property type="entry name" value="MEMBRANE-ASSOCIATED SALT-INDUCIBLE PROTEIN-LIKE"/>
    <property type="match status" value="1"/>
</dbReference>
<dbReference type="Proteomes" id="UP000596660">
    <property type="component" value="Unplaced"/>
</dbReference>
<evidence type="ECO:0000256" key="4">
    <source>
        <dbReference type="SAM" id="MobiDB-lite"/>
    </source>
</evidence>
<dbReference type="InterPro" id="IPR002885">
    <property type="entry name" value="PPR_rpt"/>
</dbReference>
<dbReference type="Gene3D" id="1.25.40.10">
    <property type="entry name" value="Tetratricopeptide repeat domain"/>
    <property type="match status" value="6"/>
</dbReference>
<feature type="repeat" description="PPR" evidence="3">
    <location>
        <begin position="711"/>
        <end position="745"/>
    </location>
</feature>
<dbReference type="AlphaFoldDB" id="A0A803MKE1"/>
<dbReference type="PANTHER" id="PTHR47939:SF13">
    <property type="entry name" value="OS03G0201400 PROTEIN"/>
    <property type="match status" value="1"/>
</dbReference>
<name>A0A803MKE1_CHEQI</name>
<evidence type="ECO:0000313" key="6">
    <source>
        <dbReference type="EnsemblPlants" id="AUR62031282-RA:cds"/>
    </source>
</evidence>
<evidence type="ECO:0000256" key="2">
    <source>
        <dbReference type="ARBA" id="ARBA00022737"/>
    </source>
</evidence>
<evidence type="ECO:0000256" key="1">
    <source>
        <dbReference type="ARBA" id="ARBA00007626"/>
    </source>
</evidence>
<feature type="region of interest" description="Disordered" evidence="4">
    <location>
        <begin position="77"/>
        <end position="99"/>
    </location>
</feature>
<dbReference type="Pfam" id="PF22917">
    <property type="entry name" value="PRISE"/>
    <property type="match status" value="1"/>
</dbReference>
<feature type="repeat" description="PPR" evidence="3">
    <location>
        <begin position="536"/>
        <end position="570"/>
    </location>
</feature>
<feature type="repeat" description="PPR" evidence="3">
    <location>
        <begin position="326"/>
        <end position="360"/>
    </location>
</feature>
<feature type="repeat" description="PPR" evidence="3">
    <location>
        <begin position="361"/>
        <end position="395"/>
    </location>
</feature>
<feature type="repeat" description="PPR" evidence="3">
    <location>
        <begin position="466"/>
        <end position="500"/>
    </location>
</feature>